<dbReference type="KEGG" id="dfl:DFE_3212"/>
<feature type="domain" description="OmpR/PhoB-type" evidence="11">
    <location>
        <begin position="131"/>
        <end position="227"/>
    </location>
</feature>
<dbReference type="AlphaFoldDB" id="A0A2Z6B3C0"/>
<dbReference type="GO" id="GO:0005829">
    <property type="term" value="C:cytosol"/>
    <property type="evidence" value="ECO:0007669"/>
    <property type="project" value="TreeGrafter"/>
</dbReference>
<dbReference type="Gene3D" id="6.10.250.690">
    <property type="match status" value="1"/>
</dbReference>
<dbReference type="Pfam" id="PF00486">
    <property type="entry name" value="Trans_reg_C"/>
    <property type="match status" value="1"/>
</dbReference>
<dbReference type="Gene3D" id="1.10.10.10">
    <property type="entry name" value="Winged helix-like DNA-binding domain superfamily/Winged helix DNA-binding domain"/>
    <property type="match status" value="1"/>
</dbReference>
<organism evidence="12 13">
    <name type="scientific">Desulfovibrio ferrophilus</name>
    <dbReference type="NCBI Taxonomy" id="241368"/>
    <lineage>
        <taxon>Bacteria</taxon>
        <taxon>Pseudomonadati</taxon>
        <taxon>Thermodesulfobacteriota</taxon>
        <taxon>Desulfovibrionia</taxon>
        <taxon>Desulfovibrionales</taxon>
        <taxon>Desulfovibrionaceae</taxon>
        <taxon>Desulfovibrio</taxon>
    </lineage>
</organism>
<evidence type="ECO:0000256" key="6">
    <source>
        <dbReference type="ARBA" id="ARBA00023163"/>
    </source>
</evidence>
<gene>
    <name evidence="12" type="ORF">DFE_3212</name>
</gene>
<keyword evidence="6" id="KW-0804">Transcription</keyword>
<dbReference type="GO" id="GO:0000976">
    <property type="term" value="F:transcription cis-regulatory region binding"/>
    <property type="evidence" value="ECO:0007669"/>
    <property type="project" value="TreeGrafter"/>
</dbReference>
<evidence type="ECO:0000313" key="13">
    <source>
        <dbReference type="Proteomes" id="UP000269883"/>
    </source>
</evidence>
<dbReference type="Pfam" id="PF00072">
    <property type="entry name" value="Response_reg"/>
    <property type="match status" value="1"/>
</dbReference>
<sequence>MTNETILIVEDDEDILQLLQFNFESAGFEVSTSMDGREGLAMAKRLRPSLVMLDLMLPGMDGFEICKELKINTETAQIPVIMLTARSEEVDRIVGLELGADDYVVKPFSFRELLLRVRAVLRRSSGPVQVRTTLQRDGLTVDMEAHKVFADNEEIILTATEFKLLAELLKTSPRVRTRDQLLTTVWGYEFEGYARTVDTHVRRLRQKLTDHANLIETVRGVGYRFKE</sequence>
<dbReference type="GO" id="GO:0006355">
    <property type="term" value="P:regulation of DNA-templated transcription"/>
    <property type="evidence" value="ECO:0007669"/>
    <property type="project" value="InterPro"/>
</dbReference>
<evidence type="ECO:0000256" key="1">
    <source>
        <dbReference type="ARBA" id="ARBA00013332"/>
    </source>
</evidence>
<feature type="modified residue" description="4-aspartylphosphate" evidence="8">
    <location>
        <position position="54"/>
    </location>
</feature>
<dbReference type="InterPro" id="IPR001789">
    <property type="entry name" value="Sig_transdc_resp-reg_receiver"/>
</dbReference>
<keyword evidence="4" id="KW-0805">Transcription regulation</keyword>
<dbReference type="SMART" id="SM00862">
    <property type="entry name" value="Trans_reg_C"/>
    <property type="match status" value="1"/>
</dbReference>
<dbReference type="RefSeq" id="WP_126380934.1">
    <property type="nucleotide sequence ID" value="NZ_AP017378.1"/>
</dbReference>
<keyword evidence="13" id="KW-1185">Reference proteome</keyword>
<evidence type="ECO:0000256" key="9">
    <source>
        <dbReference type="PROSITE-ProRule" id="PRU01091"/>
    </source>
</evidence>
<feature type="DNA-binding region" description="OmpR/PhoB-type" evidence="9">
    <location>
        <begin position="131"/>
        <end position="227"/>
    </location>
</feature>
<dbReference type="InterPro" id="IPR036388">
    <property type="entry name" value="WH-like_DNA-bd_sf"/>
</dbReference>
<evidence type="ECO:0000256" key="8">
    <source>
        <dbReference type="PROSITE-ProRule" id="PRU00169"/>
    </source>
</evidence>
<evidence type="ECO:0000256" key="5">
    <source>
        <dbReference type="ARBA" id="ARBA00023125"/>
    </source>
</evidence>
<evidence type="ECO:0000259" key="10">
    <source>
        <dbReference type="PROSITE" id="PS50110"/>
    </source>
</evidence>
<evidence type="ECO:0000256" key="3">
    <source>
        <dbReference type="ARBA" id="ARBA00023012"/>
    </source>
</evidence>
<dbReference type="InterPro" id="IPR039420">
    <property type="entry name" value="WalR-like"/>
</dbReference>
<evidence type="ECO:0000313" key="12">
    <source>
        <dbReference type="EMBL" id="BBD09938.1"/>
    </source>
</evidence>
<dbReference type="EMBL" id="AP017378">
    <property type="protein sequence ID" value="BBD09938.1"/>
    <property type="molecule type" value="Genomic_DNA"/>
</dbReference>
<protein>
    <recommendedName>
        <fullName evidence="1">Phosphate regulon transcriptional regulatory protein PhoB</fullName>
    </recommendedName>
</protein>
<evidence type="ECO:0000256" key="2">
    <source>
        <dbReference type="ARBA" id="ARBA00022553"/>
    </source>
</evidence>
<accession>A0A2Z6B3C0</accession>
<evidence type="ECO:0000259" key="11">
    <source>
        <dbReference type="PROSITE" id="PS51755"/>
    </source>
</evidence>
<dbReference type="OrthoDB" id="368799at2"/>
<dbReference type="SUPFAM" id="SSF52172">
    <property type="entry name" value="CheY-like"/>
    <property type="match status" value="1"/>
</dbReference>
<dbReference type="CDD" id="cd00383">
    <property type="entry name" value="trans_reg_C"/>
    <property type="match status" value="1"/>
</dbReference>
<dbReference type="PANTHER" id="PTHR48111:SF21">
    <property type="entry name" value="DNA-BINDING DUAL MASTER TRANSCRIPTIONAL REGULATOR RPAA"/>
    <property type="match status" value="1"/>
</dbReference>
<dbReference type="Proteomes" id="UP000269883">
    <property type="component" value="Chromosome"/>
</dbReference>
<keyword evidence="5 9" id="KW-0238">DNA-binding</keyword>
<dbReference type="PROSITE" id="PS50110">
    <property type="entry name" value="RESPONSE_REGULATORY"/>
    <property type="match status" value="1"/>
</dbReference>
<keyword evidence="3" id="KW-0902">Two-component regulatory system</keyword>
<dbReference type="InterPro" id="IPR001867">
    <property type="entry name" value="OmpR/PhoB-type_DNA-bd"/>
</dbReference>
<dbReference type="InterPro" id="IPR011006">
    <property type="entry name" value="CheY-like_superfamily"/>
</dbReference>
<evidence type="ECO:0000256" key="4">
    <source>
        <dbReference type="ARBA" id="ARBA00023015"/>
    </source>
</evidence>
<name>A0A2Z6B3C0_9BACT</name>
<dbReference type="PROSITE" id="PS51755">
    <property type="entry name" value="OMPR_PHOB"/>
    <property type="match status" value="1"/>
</dbReference>
<dbReference type="Gene3D" id="3.40.50.2300">
    <property type="match status" value="1"/>
</dbReference>
<proteinExistence type="predicted"/>
<dbReference type="PANTHER" id="PTHR48111">
    <property type="entry name" value="REGULATOR OF RPOS"/>
    <property type="match status" value="1"/>
</dbReference>
<reference evidence="12 13" key="1">
    <citation type="journal article" date="2018" name="Sci. Adv.">
        <title>Multi-heme cytochromes provide a pathway for survival in energy-limited environments.</title>
        <authorList>
            <person name="Deng X."/>
            <person name="Dohmae N."/>
            <person name="Nealson K.H."/>
            <person name="Hashimoto K."/>
            <person name="Okamoto A."/>
        </authorList>
    </citation>
    <scope>NUCLEOTIDE SEQUENCE [LARGE SCALE GENOMIC DNA]</scope>
    <source>
        <strain evidence="12 13">IS5</strain>
    </source>
</reference>
<dbReference type="InterPro" id="IPR016032">
    <property type="entry name" value="Sig_transdc_resp-reg_C-effctor"/>
</dbReference>
<feature type="domain" description="Response regulatory" evidence="10">
    <location>
        <begin position="5"/>
        <end position="121"/>
    </location>
</feature>
<dbReference type="GO" id="GO:0032993">
    <property type="term" value="C:protein-DNA complex"/>
    <property type="evidence" value="ECO:0007669"/>
    <property type="project" value="TreeGrafter"/>
</dbReference>
<keyword evidence="2 8" id="KW-0597">Phosphoprotein</keyword>
<comment type="function">
    <text evidence="7">This protein is a positive regulator for the phosphate regulon. Transcription of this operon is positively regulated by PhoB and PhoR when phosphate is limited.</text>
</comment>
<dbReference type="GO" id="GO:0000156">
    <property type="term" value="F:phosphorelay response regulator activity"/>
    <property type="evidence" value="ECO:0007669"/>
    <property type="project" value="TreeGrafter"/>
</dbReference>
<dbReference type="FunFam" id="3.40.50.2300:FF:000001">
    <property type="entry name" value="DNA-binding response regulator PhoB"/>
    <property type="match status" value="1"/>
</dbReference>
<evidence type="ECO:0000256" key="7">
    <source>
        <dbReference type="ARBA" id="ARBA00024735"/>
    </source>
</evidence>
<dbReference type="SMART" id="SM00448">
    <property type="entry name" value="REC"/>
    <property type="match status" value="1"/>
</dbReference>
<dbReference type="FunFam" id="1.10.10.10:FF:000018">
    <property type="entry name" value="DNA-binding response regulator ResD"/>
    <property type="match status" value="1"/>
</dbReference>
<dbReference type="SUPFAM" id="SSF46894">
    <property type="entry name" value="C-terminal effector domain of the bipartite response regulators"/>
    <property type="match status" value="1"/>
</dbReference>